<dbReference type="RefSeq" id="WP_106136473.1">
    <property type="nucleotide sequence ID" value="NZ_PVTE01000003.1"/>
</dbReference>
<gene>
    <name evidence="2" type="ORF">CLV58_1036</name>
</gene>
<protein>
    <submittedName>
        <fullName evidence="2">GAF domain-containing protein</fullName>
    </submittedName>
</protein>
<keyword evidence="3" id="KW-1185">Reference proteome</keyword>
<dbReference type="InterPro" id="IPR029016">
    <property type="entry name" value="GAF-like_dom_sf"/>
</dbReference>
<dbReference type="Proteomes" id="UP000238375">
    <property type="component" value="Unassembled WGS sequence"/>
</dbReference>
<reference evidence="2 3" key="1">
    <citation type="submission" date="2018-03" db="EMBL/GenBank/DDBJ databases">
        <title>Genomic Encyclopedia of Archaeal and Bacterial Type Strains, Phase II (KMG-II): from individual species to whole genera.</title>
        <authorList>
            <person name="Goeker M."/>
        </authorList>
    </citation>
    <scope>NUCLEOTIDE SEQUENCE [LARGE SCALE GENOMIC DNA]</scope>
    <source>
        <strain evidence="2 3">DSM 28354</strain>
    </source>
</reference>
<dbReference type="EMBL" id="PVTE01000003">
    <property type="protein sequence ID" value="PRY44037.1"/>
    <property type="molecule type" value="Genomic_DNA"/>
</dbReference>
<comment type="caution">
    <text evidence="2">The sequence shown here is derived from an EMBL/GenBank/DDBJ whole genome shotgun (WGS) entry which is preliminary data.</text>
</comment>
<name>A0A2T0TEE6_9BACT</name>
<dbReference type="OrthoDB" id="880054at2"/>
<dbReference type="AlphaFoldDB" id="A0A2T0TEE6"/>
<dbReference type="InterPro" id="IPR003018">
    <property type="entry name" value="GAF"/>
</dbReference>
<sequence>MNAIDTLANTVAELIRQGQSPGDTLDAVVACVGQLLQADRCFLYVRRPALELGRTAFCWRRSADIPTKNTIQPEWQADTTDLPNEDPLIRAGLAMKPSVYVDDVETAGPQVLNRQFEEETFGHRALIHAHIQKDGQLWGILQPCMFDGPRHWTAQEKEQIETILPHLQPLIEAYVASP</sequence>
<dbReference type="Pfam" id="PF01590">
    <property type="entry name" value="GAF"/>
    <property type="match status" value="1"/>
</dbReference>
<feature type="domain" description="GAF" evidence="1">
    <location>
        <begin position="22"/>
        <end position="163"/>
    </location>
</feature>
<evidence type="ECO:0000313" key="2">
    <source>
        <dbReference type="EMBL" id="PRY44037.1"/>
    </source>
</evidence>
<dbReference type="Gene3D" id="3.30.450.40">
    <property type="match status" value="1"/>
</dbReference>
<evidence type="ECO:0000259" key="1">
    <source>
        <dbReference type="Pfam" id="PF01590"/>
    </source>
</evidence>
<dbReference type="SUPFAM" id="SSF55781">
    <property type="entry name" value="GAF domain-like"/>
    <property type="match status" value="1"/>
</dbReference>
<evidence type="ECO:0000313" key="3">
    <source>
        <dbReference type="Proteomes" id="UP000238375"/>
    </source>
</evidence>
<organism evidence="2 3">
    <name type="scientific">Spirosoma oryzae</name>
    <dbReference type="NCBI Taxonomy" id="1469603"/>
    <lineage>
        <taxon>Bacteria</taxon>
        <taxon>Pseudomonadati</taxon>
        <taxon>Bacteroidota</taxon>
        <taxon>Cytophagia</taxon>
        <taxon>Cytophagales</taxon>
        <taxon>Cytophagaceae</taxon>
        <taxon>Spirosoma</taxon>
    </lineage>
</organism>
<accession>A0A2T0TEE6</accession>
<proteinExistence type="predicted"/>